<keyword evidence="11" id="KW-0902">Two-component regulatory system</keyword>
<dbReference type="FunFam" id="3.40.50.2300:FF:000289">
    <property type="entry name" value="Osmosensing histidine protein kinase SLN1"/>
    <property type="match status" value="1"/>
</dbReference>
<evidence type="ECO:0000256" key="15">
    <source>
        <dbReference type="SAM" id="MobiDB-lite"/>
    </source>
</evidence>
<feature type="region of interest" description="Disordered" evidence="15">
    <location>
        <begin position="469"/>
        <end position="502"/>
    </location>
</feature>
<keyword evidence="6 16" id="KW-0812">Transmembrane</keyword>
<protein>
    <recommendedName>
        <fullName evidence="3">histidine kinase</fullName>
        <ecNumber evidence="3">2.7.13.3</ecNumber>
    </recommendedName>
</protein>
<evidence type="ECO:0000256" key="10">
    <source>
        <dbReference type="ARBA" id="ARBA00022989"/>
    </source>
</evidence>
<dbReference type="InterPro" id="IPR011006">
    <property type="entry name" value="CheY-like_superfamily"/>
</dbReference>
<dbReference type="Pfam" id="PF02518">
    <property type="entry name" value="HATPase_c"/>
    <property type="match status" value="1"/>
</dbReference>
<dbReference type="InterPro" id="IPR036890">
    <property type="entry name" value="HATPase_C_sf"/>
</dbReference>
<dbReference type="PROSITE" id="PS50109">
    <property type="entry name" value="HIS_KIN"/>
    <property type="match status" value="1"/>
</dbReference>
<comment type="catalytic activity">
    <reaction evidence="1">
        <text>ATP + protein L-histidine = ADP + protein N-phospho-L-histidine.</text>
        <dbReference type="EC" id="2.7.13.3"/>
    </reaction>
</comment>
<feature type="compositionally biased region" description="Polar residues" evidence="15">
    <location>
        <begin position="1118"/>
        <end position="1141"/>
    </location>
</feature>
<name>A0AAV9XBW4_9PEZI</name>
<comment type="caution">
    <text evidence="19">The sequence shown here is derived from an EMBL/GenBank/DDBJ whole genome shotgun (WGS) entry which is preliminary data.</text>
</comment>
<dbReference type="CDD" id="cd00082">
    <property type="entry name" value="HisKA"/>
    <property type="match status" value="1"/>
</dbReference>
<dbReference type="Gene3D" id="3.30.565.10">
    <property type="entry name" value="Histidine kinase-like ATPase, C-terminal domain"/>
    <property type="match status" value="1"/>
</dbReference>
<evidence type="ECO:0000256" key="3">
    <source>
        <dbReference type="ARBA" id="ARBA00012438"/>
    </source>
</evidence>
<dbReference type="AlphaFoldDB" id="A0AAV9XBW4"/>
<feature type="compositionally biased region" description="Pro residues" evidence="15">
    <location>
        <begin position="1147"/>
        <end position="1162"/>
    </location>
</feature>
<evidence type="ECO:0000256" key="7">
    <source>
        <dbReference type="ARBA" id="ARBA00022741"/>
    </source>
</evidence>
<dbReference type="InterPro" id="IPR003594">
    <property type="entry name" value="HATPase_dom"/>
</dbReference>
<dbReference type="SUPFAM" id="SSF47384">
    <property type="entry name" value="Homodimeric domain of signal transducing histidine kinase"/>
    <property type="match status" value="1"/>
</dbReference>
<keyword evidence="20" id="KW-1185">Reference proteome</keyword>
<dbReference type="EC" id="2.7.13.3" evidence="3"/>
<evidence type="ECO:0000256" key="8">
    <source>
        <dbReference type="ARBA" id="ARBA00022777"/>
    </source>
</evidence>
<keyword evidence="12 16" id="KW-0472">Membrane</keyword>
<keyword evidence="9" id="KW-0067">ATP-binding</keyword>
<dbReference type="CDD" id="cd17546">
    <property type="entry name" value="REC_hyHK_CKI1_RcsC-like"/>
    <property type="match status" value="1"/>
</dbReference>
<dbReference type="InterPro" id="IPR003661">
    <property type="entry name" value="HisK_dim/P_dom"/>
</dbReference>
<feature type="modified residue" description="4-aspartylphosphate" evidence="14">
    <location>
        <position position="1049"/>
    </location>
</feature>
<dbReference type="Gene3D" id="1.10.287.130">
    <property type="match status" value="1"/>
</dbReference>
<evidence type="ECO:0000256" key="6">
    <source>
        <dbReference type="ARBA" id="ARBA00022692"/>
    </source>
</evidence>
<gene>
    <name evidence="19" type="primary">HHK5_1</name>
    <name evidence="19" type="ORF">TWF694_009780</name>
</gene>
<dbReference type="Pfam" id="PF00072">
    <property type="entry name" value="Response_reg"/>
    <property type="match status" value="1"/>
</dbReference>
<evidence type="ECO:0000256" key="5">
    <source>
        <dbReference type="ARBA" id="ARBA00022679"/>
    </source>
</evidence>
<evidence type="ECO:0000259" key="18">
    <source>
        <dbReference type="PROSITE" id="PS50110"/>
    </source>
</evidence>
<evidence type="ECO:0000259" key="17">
    <source>
        <dbReference type="PROSITE" id="PS50109"/>
    </source>
</evidence>
<dbReference type="PANTHER" id="PTHR43047">
    <property type="entry name" value="TWO-COMPONENT HISTIDINE PROTEIN KINASE"/>
    <property type="match status" value="1"/>
</dbReference>
<dbReference type="GO" id="GO:0000155">
    <property type="term" value="F:phosphorelay sensor kinase activity"/>
    <property type="evidence" value="ECO:0007669"/>
    <property type="project" value="InterPro"/>
</dbReference>
<feature type="region of interest" description="Disordered" evidence="15">
    <location>
        <begin position="1"/>
        <end position="48"/>
    </location>
</feature>
<dbReference type="PRINTS" id="PR00344">
    <property type="entry name" value="BCTRLSENSOR"/>
</dbReference>
<dbReference type="SUPFAM" id="SSF52172">
    <property type="entry name" value="CheY-like"/>
    <property type="match status" value="1"/>
</dbReference>
<dbReference type="GO" id="GO:0005886">
    <property type="term" value="C:plasma membrane"/>
    <property type="evidence" value="ECO:0007669"/>
    <property type="project" value="TreeGrafter"/>
</dbReference>
<dbReference type="InterPro" id="IPR036097">
    <property type="entry name" value="HisK_dim/P_sf"/>
</dbReference>
<reference evidence="19 20" key="1">
    <citation type="submission" date="2019-10" db="EMBL/GenBank/DDBJ databases">
        <authorList>
            <person name="Palmer J.M."/>
        </authorList>
    </citation>
    <scope>NUCLEOTIDE SEQUENCE [LARGE SCALE GENOMIC DNA]</scope>
    <source>
        <strain evidence="19 20">TWF694</strain>
    </source>
</reference>
<dbReference type="SMART" id="SM00387">
    <property type="entry name" value="HATPase_c"/>
    <property type="match status" value="1"/>
</dbReference>
<feature type="compositionally biased region" description="Acidic residues" evidence="15">
    <location>
        <begin position="479"/>
        <end position="489"/>
    </location>
</feature>
<dbReference type="InterPro" id="IPR005467">
    <property type="entry name" value="His_kinase_dom"/>
</dbReference>
<evidence type="ECO:0000313" key="19">
    <source>
        <dbReference type="EMBL" id="KAK6539570.1"/>
    </source>
</evidence>
<dbReference type="InterPro" id="IPR001789">
    <property type="entry name" value="Sig_transdc_resp-reg_receiver"/>
</dbReference>
<comment type="subcellular location">
    <subcellularLocation>
        <location evidence="2">Membrane</location>
    </subcellularLocation>
</comment>
<evidence type="ECO:0000256" key="4">
    <source>
        <dbReference type="ARBA" id="ARBA00022553"/>
    </source>
</evidence>
<accession>A0AAV9XBW4</accession>
<dbReference type="SUPFAM" id="SSF55874">
    <property type="entry name" value="ATPase domain of HSP90 chaperone/DNA topoisomerase II/histidine kinase"/>
    <property type="match status" value="2"/>
</dbReference>
<keyword evidence="7" id="KW-0547">Nucleotide-binding</keyword>
<keyword evidence="5" id="KW-0808">Transferase</keyword>
<keyword evidence="4 14" id="KW-0597">Phosphoprotein</keyword>
<sequence length="1162" mass="127881">MSESLPQAVDGLSSSLDSAVEEKTSHPEPAGLNAYDIQPTSSSRNPLSRWISRRRSKPFSLRIKIRNQLSFLVAIFTLTAVGALAGISWRNNLGFIKDTATTRLSITADLKRAQIVQAIETLETLASSIATRSAPISLLNRYYKNNITETSWDYSVEDTGTALSAQRFYVAATLYNANLTEAILNITATPPGNQTWQEPGNNNETIGLLSDDSGIPQAANWNGHVGLPDALYPRASNISATSPGKLAVFSEQAIENRQALLLGPVQVNTSYYMVSFTVPVLNTTGNRVLLGFWTILLDAQLLVDIINTTQGMGSTGQTLLVGPNTITNVFEPNDRNFNDSTQFRYLLPPVRTPNLYHTVDTMGSFPVVKNAYLNANETDQDAIAELDTENAAGQRVGVGYSVIGFSNNHFADWALIVEMQNSEIYAPISKIQQLLIATVFGVVGGILLFIYPLAAWAVAPITRLRSATERTTQPPAYDDNMEDEPESPDDPERGRRNSSQRGFRIPLKVQEKRWHFVRDELTDLTHTYNLMTEELTRHYDELEDRVFQRTREIEAQRKVAEEANEAKTIFIANISHELRTPLNGILGMCSVLMGEKDPSKLQHSLRIIEKSGELLLALLTDLLTFSKNQYGNHVLLEERNFRLSDITSQLNAIFRKQATEKHIDLSVTVTPPHFLDSMVFFGDSNRLTQILINLVGNSLKFTETGAVSVKVVVRENAVKEEDLRRANSESSRHSKIMFSRNSIRGLATLQKPPSRNASLNGSLETKGGTLTEKITGVLARTTSLAPHDRNISQDELSIERDTLLPGVDSPYVAEFWVEDTGPGIPAHLHEKVFEPFTQGDRSLSRKHGGTGLGLSICRQLAALLRGTIVLKRSDSTGSQFCLTIPLVMAREGASTRDSISSLDGGLPELNVAAALTSTNALVSEKDFGRVLPTPRLWNLAQRSREDISSKEISHTDVNAITNVEEKPTITPISKNAGKLLDLPANPLTQTDRIRVLVAEDNPVNQEVVSRMLRLESVYDIVIAKDGQEAVNRVKEALAEGKHFHIILMDVQMPTLDGIQATSAIRSLGYRAPIVALSAYSTETNIKECYDSGMDYFISKPVKKSQLRTVLKRYCSTIPEENTPSSEVDSPLSMTPAETPSIETALLGPPPATSASTPPPSVP</sequence>
<feature type="transmembrane region" description="Helical" evidence="16">
    <location>
        <begin position="434"/>
        <end position="459"/>
    </location>
</feature>
<keyword evidence="8 19" id="KW-0418">Kinase</keyword>
<dbReference type="SMART" id="SM00448">
    <property type="entry name" value="REC"/>
    <property type="match status" value="1"/>
</dbReference>
<dbReference type="SMART" id="SM00388">
    <property type="entry name" value="HisKA"/>
    <property type="match status" value="1"/>
</dbReference>
<proteinExistence type="predicted"/>
<dbReference type="GO" id="GO:0009927">
    <property type="term" value="F:histidine phosphotransfer kinase activity"/>
    <property type="evidence" value="ECO:0007669"/>
    <property type="project" value="TreeGrafter"/>
</dbReference>
<feature type="region of interest" description="Disordered" evidence="15">
    <location>
        <begin position="1118"/>
        <end position="1162"/>
    </location>
</feature>
<dbReference type="FunFam" id="1.10.287.130:FF:000004">
    <property type="entry name" value="Ethylene receptor 1"/>
    <property type="match status" value="1"/>
</dbReference>
<dbReference type="GO" id="GO:0007234">
    <property type="term" value="P:osmosensory signaling via phosphorelay pathway"/>
    <property type="evidence" value="ECO:0007669"/>
    <property type="project" value="UniProtKB-ARBA"/>
</dbReference>
<feature type="domain" description="Histidine kinase" evidence="17">
    <location>
        <begin position="573"/>
        <end position="888"/>
    </location>
</feature>
<keyword evidence="13" id="KW-0325">Glycoprotein</keyword>
<evidence type="ECO:0000256" key="12">
    <source>
        <dbReference type="ARBA" id="ARBA00023136"/>
    </source>
</evidence>
<dbReference type="Gene3D" id="6.10.340.10">
    <property type="match status" value="1"/>
</dbReference>
<evidence type="ECO:0000256" key="11">
    <source>
        <dbReference type="ARBA" id="ARBA00023012"/>
    </source>
</evidence>
<evidence type="ECO:0000256" key="16">
    <source>
        <dbReference type="SAM" id="Phobius"/>
    </source>
</evidence>
<dbReference type="Proteomes" id="UP001365542">
    <property type="component" value="Unassembled WGS sequence"/>
</dbReference>
<dbReference type="PANTHER" id="PTHR43047:SF72">
    <property type="entry name" value="OSMOSENSING HISTIDINE PROTEIN KINASE SLN1"/>
    <property type="match status" value="1"/>
</dbReference>
<evidence type="ECO:0000256" key="13">
    <source>
        <dbReference type="ARBA" id="ARBA00023180"/>
    </source>
</evidence>
<evidence type="ECO:0000256" key="14">
    <source>
        <dbReference type="PROSITE-ProRule" id="PRU00169"/>
    </source>
</evidence>
<evidence type="ECO:0000256" key="9">
    <source>
        <dbReference type="ARBA" id="ARBA00022840"/>
    </source>
</evidence>
<evidence type="ECO:0000256" key="1">
    <source>
        <dbReference type="ARBA" id="ARBA00000085"/>
    </source>
</evidence>
<dbReference type="GO" id="GO:0005524">
    <property type="term" value="F:ATP binding"/>
    <property type="evidence" value="ECO:0007669"/>
    <property type="project" value="UniProtKB-KW"/>
</dbReference>
<evidence type="ECO:0000313" key="20">
    <source>
        <dbReference type="Proteomes" id="UP001365542"/>
    </source>
</evidence>
<dbReference type="Gene3D" id="3.40.50.2300">
    <property type="match status" value="1"/>
</dbReference>
<feature type="transmembrane region" description="Helical" evidence="16">
    <location>
        <begin position="69"/>
        <end position="89"/>
    </location>
</feature>
<dbReference type="EMBL" id="JAVHJO010000006">
    <property type="protein sequence ID" value="KAK6539570.1"/>
    <property type="molecule type" value="Genomic_DNA"/>
</dbReference>
<keyword evidence="10 16" id="KW-1133">Transmembrane helix</keyword>
<dbReference type="PROSITE" id="PS50110">
    <property type="entry name" value="RESPONSE_REGULATORY"/>
    <property type="match status" value="1"/>
</dbReference>
<dbReference type="Pfam" id="PF00512">
    <property type="entry name" value="HisKA"/>
    <property type="match status" value="1"/>
</dbReference>
<evidence type="ECO:0000256" key="2">
    <source>
        <dbReference type="ARBA" id="ARBA00004370"/>
    </source>
</evidence>
<feature type="domain" description="Response regulatory" evidence="18">
    <location>
        <begin position="994"/>
        <end position="1114"/>
    </location>
</feature>
<dbReference type="InterPro" id="IPR004358">
    <property type="entry name" value="Sig_transdc_His_kin-like_C"/>
</dbReference>
<organism evidence="19 20">
    <name type="scientific">Orbilia ellipsospora</name>
    <dbReference type="NCBI Taxonomy" id="2528407"/>
    <lineage>
        <taxon>Eukaryota</taxon>
        <taxon>Fungi</taxon>
        <taxon>Dikarya</taxon>
        <taxon>Ascomycota</taxon>
        <taxon>Pezizomycotina</taxon>
        <taxon>Orbiliomycetes</taxon>
        <taxon>Orbiliales</taxon>
        <taxon>Orbiliaceae</taxon>
        <taxon>Orbilia</taxon>
    </lineage>
</organism>